<feature type="compositionally biased region" description="Polar residues" evidence="2">
    <location>
        <begin position="112"/>
        <end position="127"/>
    </location>
</feature>
<reference evidence="5 6" key="1">
    <citation type="journal article" date="2019" name="Nat. Ecol. Evol.">
        <title>Megaphylogeny resolves global patterns of mushroom evolution.</title>
        <authorList>
            <person name="Varga T."/>
            <person name="Krizsan K."/>
            <person name="Foldi C."/>
            <person name="Dima B."/>
            <person name="Sanchez-Garcia M."/>
            <person name="Sanchez-Ramirez S."/>
            <person name="Szollosi G.J."/>
            <person name="Szarkandi J.G."/>
            <person name="Papp V."/>
            <person name="Albert L."/>
            <person name="Andreopoulos W."/>
            <person name="Angelini C."/>
            <person name="Antonin V."/>
            <person name="Barry K.W."/>
            <person name="Bougher N.L."/>
            <person name="Buchanan P."/>
            <person name="Buyck B."/>
            <person name="Bense V."/>
            <person name="Catcheside P."/>
            <person name="Chovatia M."/>
            <person name="Cooper J."/>
            <person name="Damon W."/>
            <person name="Desjardin D."/>
            <person name="Finy P."/>
            <person name="Geml J."/>
            <person name="Haridas S."/>
            <person name="Hughes K."/>
            <person name="Justo A."/>
            <person name="Karasinski D."/>
            <person name="Kautmanova I."/>
            <person name="Kiss B."/>
            <person name="Kocsube S."/>
            <person name="Kotiranta H."/>
            <person name="LaButti K.M."/>
            <person name="Lechner B.E."/>
            <person name="Liimatainen K."/>
            <person name="Lipzen A."/>
            <person name="Lukacs Z."/>
            <person name="Mihaltcheva S."/>
            <person name="Morgado L.N."/>
            <person name="Niskanen T."/>
            <person name="Noordeloos M.E."/>
            <person name="Ohm R.A."/>
            <person name="Ortiz-Santana B."/>
            <person name="Ovrebo C."/>
            <person name="Racz N."/>
            <person name="Riley R."/>
            <person name="Savchenko A."/>
            <person name="Shiryaev A."/>
            <person name="Soop K."/>
            <person name="Spirin V."/>
            <person name="Szebenyi C."/>
            <person name="Tomsovsky M."/>
            <person name="Tulloss R.E."/>
            <person name="Uehling J."/>
            <person name="Grigoriev I.V."/>
            <person name="Vagvolgyi C."/>
            <person name="Papp T."/>
            <person name="Martin F.M."/>
            <person name="Miettinen O."/>
            <person name="Hibbett D.S."/>
            <person name="Nagy L.G."/>
        </authorList>
    </citation>
    <scope>NUCLEOTIDE SEQUENCE [LARGE SCALE GENOMIC DNA]</scope>
    <source>
        <strain evidence="5 6">CBS 309.79</strain>
    </source>
</reference>
<dbReference type="STRING" id="1884261.A0A5C3QIR6"/>
<feature type="compositionally biased region" description="Polar residues" evidence="2">
    <location>
        <begin position="289"/>
        <end position="298"/>
    </location>
</feature>
<gene>
    <name evidence="5" type="ORF">BDV98DRAFT_622568</name>
</gene>
<dbReference type="InterPro" id="IPR011993">
    <property type="entry name" value="PH-like_dom_sf"/>
</dbReference>
<dbReference type="Pfam" id="PF16978">
    <property type="entry name" value="CRIM"/>
    <property type="match status" value="1"/>
</dbReference>
<proteinExistence type="inferred from homology"/>
<dbReference type="AlphaFoldDB" id="A0A5C3QIR6"/>
<dbReference type="GO" id="GO:0005886">
    <property type="term" value="C:plasma membrane"/>
    <property type="evidence" value="ECO:0007669"/>
    <property type="project" value="TreeGrafter"/>
</dbReference>
<dbReference type="InterPro" id="IPR031313">
    <property type="entry name" value="Sin1_PH_dom"/>
</dbReference>
<evidence type="ECO:0008006" key="7">
    <source>
        <dbReference type="Google" id="ProtNLM"/>
    </source>
</evidence>
<organism evidence="5 6">
    <name type="scientific">Pterulicium gracile</name>
    <dbReference type="NCBI Taxonomy" id="1884261"/>
    <lineage>
        <taxon>Eukaryota</taxon>
        <taxon>Fungi</taxon>
        <taxon>Dikarya</taxon>
        <taxon>Basidiomycota</taxon>
        <taxon>Agaricomycotina</taxon>
        <taxon>Agaricomycetes</taxon>
        <taxon>Agaricomycetidae</taxon>
        <taxon>Agaricales</taxon>
        <taxon>Pleurotineae</taxon>
        <taxon>Pterulaceae</taxon>
        <taxon>Pterulicium</taxon>
    </lineage>
</organism>
<dbReference type="InterPro" id="IPR008828">
    <property type="entry name" value="Sin1/Avo1"/>
</dbReference>
<evidence type="ECO:0000256" key="2">
    <source>
        <dbReference type="SAM" id="MobiDB-lite"/>
    </source>
</evidence>
<evidence type="ECO:0000313" key="6">
    <source>
        <dbReference type="Proteomes" id="UP000305067"/>
    </source>
</evidence>
<dbReference type="Gene3D" id="2.30.29.30">
    <property type="entry name" value="Pleckstrin-homology domain (PH domain)/Phosphotyrosine-binding domain (PTB)"/>
    <property type="match status" value="1"/>
</dbReference>
<name>A0A5C3QIR6_9AGAR</name>
<dbReference type="GO" id="GO:0038203">
    <property type="term" value="P:TORC2 signaling"/>
    <property type="evidence" value="ECO:0007669"/>
    <property type="project" value="TreeGrafter"/>
</dbReference>
<evidence type="ECO:0000256" key="1">
    <source>
        <dbReference type="ARBA" id="ARBA00009407"/>
    </source>
</evidence>
<dbReference type="GO" id="GO:0031932">
    <property type="term" value="C:TORC2 complex"/>
    <property type="evidence" value="ECO:0007669"/>
    <property type="project" value="InterPro"/>
</dbReference>
<dbReference type="GO" id="GO:0005737">
    <property type="term" value="C:cytoplasm"/>
    <property type="evidence" value="ECO:0007669"/>
    <property type="project" value="TreeGrafter"/>
</dbReference>
<feature type="domain" description="CRIM" evidence="3">
    <location>
        <begin position="346"/>
        <end position="508"/>
    </location>
</feature>
<evidence type="ECO:0000259" key="3">
    <source>
        <dbReference type="Pfam" id="PF16978"/>
    </source>
</evidence>
<feature type="compositionally biased region" description="Pro residues" evidence="2">
    <location>
        <begin position="330"/>
        <end position="344"/>
    </location>
</feature>
<dbReference type="Pfam" id="PF16979">
    <property type="entry name" value="SIN1_PH"/>
    <property type="match status" value="1"/>
</dbReference>
<dbReference type="PANTHER" id="PTHR13335:SF1">
    <property type="entry name" value="TARGET OF RAPAMYCIN COMPLEX 2 SUBUNIT MAPKAP1"/>
    <property type="match status" value="1"/>
</dbReference>
<protein>
    <recommendedName>
        <fullName evidence="7">Stress-activated map kinase interacting protein 1-domain-containing protein</fullName>
    </recommendedName>
</protein>
<comment type="similarity">
    <text evidence="1">Belongs to the SIN1 family.</text>
</comment>
<feature type="compositionally biased region" description="Low complexity" evidence="2">
    <location>
        <begin position="552"/>
        <end position="565"/>
    </location>
</feature>
<sequence>MSLISNTDYLIHSLRMNYLRNIEDPYGPRLISLGPSYHTNPHILASSMADVDQWPELAMPSSPPPSDTEDDNKDSGQPNFGATGLKYSTTITGGRTGGLGMRVDGKRYSASKRMSGSGSVGGSTPRNPNRRMFNRVNEELELPGNGDGDEEGEVKVKVQVPTVVEEAPVQKTVQFIPKFKHAAEMEARRRERMMARRGVQNVPAPPVVVQPAKPLSWDTSSDEDEVAGGNSSEEEQGFSDDGQGSIDDVDEFDPEFAATRTPGAPSSSLNPVISPLSPTRSSSHRRARQSPTTNTTRPSARGITRSSSTRSATLPSSSTSTSTPTTAPAPLFPRRPTPPLPPSKPSLLSLLLSSQSLASSSNPFTEHYGAISGRGAPPNQAITIKVFFPHARKPRGEAMELSVRRDASVEEAVGLALWSYWEGGWEGRLDDDEAFAGSGIGGSGGGGGVEERRKARMSVVGWVMRIAEEDGEVDDEWPPPDRTAKIAKFNFDAYAVLEASPAQLLQNQALEAKIQRHPSRIIKPKPSVATLPSTAPAPPDKLAIPAPSPMVGSAPGPSTASHSTTGTGGGIGLGLGGGGLGVGSVPLSTSLMGGAGQGPPMFLRVRVADMADAVHVSTTIEASAGMYMQEVLESVCKKRKMLDWREYALVLRLPNVNILVPLDRTVAALQGKQGLYLVKRYPHSTMLDGPVDFGASFDPVGPGGVYEPTTQYPGPGHVVSTGRTTDPNASIFTGADPTPGGKSIPGSLVGGGAGMGGVLSAGVGPGYQGGGAGYKGGEVGGIWDLGAGYKGYTIWRKMPMLVARQEKTLAIDGMYIHIMPPPNRAKAVFDSGKTHSYHIKSIADCEQSSKSSCIFKIVLHRSNAATGHGHGHRRRYDFEADSTRSAAEIVHEIKTLKASFEKYGTTKTSGSRRKTMQPGGTLC</sequence>
<feature type="domain" description="SIN1-type PH" evidence="4">
    <location>
        <begin position="789"/>
        <end position="896"/>
    </location>
</feature>
<feature type="compositionally biased region" description="Polar residues" evidence="2">
    <location>
        <begin position="264"/>
        <end position="281"/>
    </location>
</feature>
<feature type="region of interest" description="Disordered" evidence="2">
    <location>
        <begin position="904"/>
        <end position="923"/>
    </location>
</feature>
<dbReference type="PANTHER" id="PTHR13335">
    <property type="entry name" value="TARGET OF RAPAMYCIN COMPLEX 2 SUBUNIT MAPKAP1"/>
    <property type="match status" value="1"/>
</dbReference>
<feature type="region of interest" description="Disordered" evidence="2">
    <location>
        <begin position="55"/>
        <end position="132"/>
    </location>
</feature>
<feature type="compositionally biased region" description="Low complexity" evidence="2">
    <location>
        <begin position="304"/>
        <end position="329"/>
    </location>
</feature>
<dbReference type="Proteomes" id="UP000305067">
    <property type="component" value="Unassembled WGS sequence"/>
</dbReference>
<feature type="compositionally biased region" description="Acidic residues" evidence="2">
    <location>
        <begin position="220"/>
        <end position="238"/>
    </location>
</feature>
<evidence type="ECO:0000259" key="4">
    <source>
        <dbReference type="Pfam" id="PF16979"/>
    </source>
</evidence>
<dbReference type="GO" id="GO:0005546">
    <property type="term" value="F:phosphatidylinositol-4,5-bisphosphate binding"/>
    <property type="evidence" value="ECO:0007669"/>
    <property type="project" value="TreeGrafter"/>
</dbReference>
<feature type="region of interest" description="Disordered" evidence="2">
    <location>
        <begin position="524"/>
        <end position="569"/>
    </location>
</feature>
<dbReference type="OrthoDB" id="241990at2759"/>
<dbReference type="EMBL" id="ML178830">
    <property type="protein sequence ID" value="TFL00109.1"/>
    <property type="molecule type" value="Genomic_DNA"/>
</dbReference>
<dbReference type="InterPro" id="IPR031567">
    <property type="entry name" value="CRIM_dom"/>
</dbReference>
<accession>A0A5C3QIR6</accession>
<evidence type="ECO:0000313" key="5">
    <source>
        <dbReference type="EMBL" id="TFL00109.1"/>
    </source>
</evidence>
<keyword evidence="6" id="KW-1185">Reference proteome</keyword>
<feature type="region of interest" description="Disordered" evidence="2">
    <location>
        <begin position="197"/>
        <end position="347"/>
    </location>
</feature>